<dbReference type="Pfam" id="PF00636">
    <property type="entry name" value="Ribonuclease_3"/>
    <property type="match status" value="1"/>
</dbReference>
<dbReference type="STRING" id="39966.A0A369K3T8"/>
<dbReference type="Pfam" id="PF00035">
    <property type="entry name" value="dsrm"/>
    <property type="match status" value="1"/>
</dbReference>
<proteinExistence type="predicted"/>
<gene>
    <name evidence="6" type="primary">rnc_2</name>
    <name evidence="6" type="ORF">Hypma_015830</name>
</gene>
<organism evidence="6 7">
    <name type="scientific">Hypsizygus marmoreus</name>
    <name type="common">White beech mushroom</name>
    <name type="synonym">Agaricus marmoreus</name>
    <dbReference type="NCBI Taxonomy" id="39966"/>
    <lineage>
        <taxon>Eukaryota</taxon>
        <taxon>Fungi</taxon>
        <taxon>Dikarya</taxon>
        <taxon>Basidiomycota</taxon>
        <taxon>Agaricomycotina</taxon>
        <taxon>Agaricomycetes</taxon>
        <taxon>Agaricomycetidae</taxon>
        <taxon>Agaricales</taxon>
        <taxon>Tricholomatineae</taxon>
        <taxon>Lyophyllaceae</taxon>
        <taxon>Hypsizygus</taxon>
    </lineage>
</organism>
<evidence type="ECO:0000256" key="3">
    <source>
        <dbReference type="SAM" id="MobiDB-lite"/>
    </source>
</evidence>
<evidence type="ECO:0000313" key="7">
    <source>
        <dbReference type="Proteomes" id="UP000076154"/>
    </source>
</evidence>
<accession>A0A369K3T8</accession>
<dbReference type="InParanoid" id="A0A369K3T8"/>
<evidence type="ECO:0000313" key="6">
    <source>
        <dbReference type="EMBL" id="RDB29299.1"/>
    </source>
</evidence>
<keyword evidence="7" id="KW-1185">Reference proteome</keyword>
<keyword evidence="1 2" id="KW-0694">RNA-binding</keyword>
<feature type="region of interest" description="Disordered" evidence="3">
    <location>
        <begin position="151"/>
        <end position="194"/>
    </location>
</feature>
<dbReference type="EMBL" id="LUEZ02000010">
    <property type="protein sequence ID" value="RDB29299.1"/>
    <property type="molecule type" value="Genomic_DNA"/>
</dbReference>
<reference evidence="6" key="1">
    <citation type="submission" date="2018-04" db="EMBL/GenBank/DDBJ databases">
        <title>Whole genome sequencing of Hypsizygus marmoreus.</title>
        <authorList>
            <person name="Choi I.-G."/>
            <person name="Min B."/>
            <person name="Kim J.-G."/>
            <person name="Kim S."/>
            <person name="Oh Y.-L."/>
            <person name="Kong W.-S."/>
            <person name="Park H."/>
            <person name="Jeong J."/>
            <person name="Song E.-S."/>
        </authorList>
    </citation>
    <scope>NUCLEOTIDE SEQUENCE [LARGE SCALE GENOMIC DNA]</scope>
    <source>
        <strain evidence="6">51987-8</strain>
    </source>
</reference>
<dbReference type="InterPro" id="IPR000999">
    <property type="entry name" value="RNase_III_dom"/>
</dbReference>
<protein>
    <submittedName>
        <fullName evidence="6">Ribonuclease 3</fullName>
    </submittedName>
</protein>
<evidence type="ECO:0000256" key="2">
    <source>
        <dbReference type="PROSITE-ProRule" id="PRU00266"/>
    </source>
</evidence>
<evidence type="ECO:0000256" key="1">
    <source>
        <dbReference type="ARBA" id="ARBA00022884"/>
    </source>
</evidence>
<dbReference type="Gene3D" id="1.10.1520.10">
    <property type="entry name" value="Ribonuclease III domain"/>
    <property type="match status" value="1"/>
</dbReference>
<sequence>MPPLLPPLPKIEGDVDLVLDVYTHPSLRFGNPPLNDDYGDTDRLAELGAVVLELAVTFHYYSRKPMLTAQQIMEKKRLALSDDNLSLWLEAYGLRHKLRFAPEERDSLNQPKFQEIRRFFHTYVGALHIRNGMATIQDWISRLIDPDSEPLPIYTGPSPAVGAPQQAWNSPPPSQPPSSPPPLPPNSSPSTGASAPSLVSLALVNQTAAQRGVAVTYTAEQVGQAHMPTWTVKCLMNGQEQGRGVAKSQKLAKEEAARQAWTRMQW</sequence>
<dbReference type="PROSITE" id="PS50142">
    <property type="entry name" value="RNASE_3_2"/>
    <property type="match status" value="1"/>
</dbReference>
<dbReference type="GO" id="GO:0003723">
    <property type="term" value="F:RNA binding"/>
    <property type="evidence" value="ECO:0007669"/>
    <property type="project" value="UniProtKB-UniRule"/>
</dbReference>
<dbReference type="GO" id="GO:0006396">
    <property type="term" value="P:RNA processing"/>
    <property type="evidence" value="ECO:0007669"/>
    <property type="project" value="InterPro"/>
</dbReference>
<evidence type="ECO:0000259" key="5">
    <source>
        <dbReference type="PROSITE" id="PS50142"/>
    </source>
</evidence>
<dbReference type="InterPro" id="IPR014720">
    <property type="entry name" value="dsRBD_dom"/>
</dbReference>
<dbReference type="SUPFAM" id="SSF54768">
    <property type="entry name" value="dsRNA-binding domain-like"/>
    <property type="match status" value="1"/>
</dbReference>
<dbReference type="SMART" id="SM00358">
    <property type="entry name" value="DSRM"/>
    <property type="match status" value="1"/>
</dbReference>
<feature type="compositionally biased region" description="Pro residues" evidence="3">
    <location>
        <begin position="170"/>
        <end position="187"/>
    </location>
</feature>
<dbReference type="Proteomes" id="UP000076154">
    <property type="component" value="Unassembled WGS sequence"/>
</dbReference>
<dbReference type="SUPFAM" id="SSF69065">
    <property type="entry name" value="RNase III domain-like"/>
    <property type="match status" value="1"/>
</dbReference>
<dbReference type="PROSITE" id="PS50137">
    <property type="entry name" value="DS_RBD"/>
    <property type="match status" value="1"/>
</dbReference>
<dbReference type="AlphaFoldDB" id="A0A369K3T8"/>
<dbReference type="GO" id="GO:0004525">
    <property type="term" value="F:ribonuclease III activity"/>
    <property type="evidence" value="ECO:0007669"/>
    <property type="project" value="InterPro"/>
</dbReference>
<dbReference type="SMART" id="SM00535">
    <property type="entry name" value="RIBOc"/>
    <property type="match status" value="1"/>
</dbReference>
<dbReference type="OrthoDB" id="3353871at2759"/>
<comment type="caution">
    <text evidence="6">The sequence shown here is derived from an EMBL/GenBank/DDBJ whole genome shotgun (WGS) entry which is preliminary data.</text>
</comment>
<dbReference type="CDD" id="cd00593">
    <property type="entry name" value="RIBOc"/>
    <property type="match status" value="1"/>
</dbReference>
<dbReference type="Gene3D" id="3.30.160.20">
    <property type="match status" value="1"/>
</dbReference>
<evidence type="ECO:0000259" key="4">
    <source>
        <dbReference type="PROSITE" id="PS50137"/>
    </source>
</evidence>
<feature type="domain" description="DRBM" evidence="4">
    <location>
        <begin position="199"/>
        <end position="266"/>
    </location>
</feature>
<dbReference type="InterPro" id="IPR036389">
    <property type="entry name" value="RNase_III_sf"/>
</dbReference>
<feature type="domain" description="RNase III" evidence="5">
    <location>
        <begin position="11"/>
        <end position="132"/>
    </location>
</feature>
<name>A0A369K3T8_HYPMA</name>